<accession>A0ABQ2A843</accession>
<reference evidence="2" key="1">
    <citation type="journal article" date="2019" name="Int. J. Syst. Evol. Microbiol.">
        <title>The Global Catalogue of Microorganisms (GCM) 10K type strain sequencing project: providing services to taxonomists for standard genome sequencing and annotation.</title>
        <authorList>
            <consortium name="The Broad Institute Genomics Platform"/>
            <consortium name="The Broad Institute Genome Sequencing Center for Infectious Disease"/>
            <person name="Wu L."/>
            <person name="Ma J."/>
        </authorList>
    </citation>
    <scope>NUCLEOTIDE SEQUENCE [LARGE SCALE GENOMIC DNA]</scope>
    <source>
        <strain evidence="2">CGMCC 1.14966</strain>
    </source>
</reference>
<proteinExistence type="predicted"/>
<comment type="caution">
    <text evidence="1">The sequence shown here is derived from an EMBL/GenBank/DDBJ whole genome shotgun (WGS) entry which is preliminary data.</text>
</comment>
<sequence>MLKAARLGGKGYATQRSGRTLELMKHGQQLAKIVGSGCGRGIAQQIARFLFKFLVEVGREFGATQLD</sequence>
<evidence type="ECO:0000313" key="1">
    <source>
        <dbReference type="EMBL" id="GGH87396.1"/>
    </source>
</evidence>
<name>A0ABQ2A843_9BACT</name>
<organism evidence="1 2">
    <name type="scientific">Hymenobacter frigidus</name>
    <dbReference type="NCBI Taxonomy" id="1524095"/>
    <lineage>
        <taxon>Bacteria</taxon>
        <taxon>Pseudomonadati</taxon>
        <taxon>Bacteroidota</taxon>
        <taxon>Cytophagia</taxon>
        <taxon>Cytophagales</taxon>
        <taxon>Hymenobacteraceae</taxon>
        <taxon>Hymenobacter</taxon>
    </lineage>
</organism>
<protein>
    <submittedName>
        <fullName evidence="1">Uncharacterized protein</fullName>
    </submittedName>
</protein>
<evidence type="ECO:0000313" key="2">
    <source>
        <dbReference type="Proteomes" id="UP000637774"/>
    </source>
</evidence>
<dbReference type="Proteomes" id="UP000637774">
    <property type="component" value="Unassembled WGS sequence"/>
</dbReference>
<dbReference type="EMBL" id="BMGY01000024">
    <property type="protein sequence ID" value="GGH87396.1"/>
    <property type="molecule type" value="Genomic_DNA"/>
</dbReference>
<keyword evidence="2" id="KW-1185">Reference proteome</keyword>
<gene>
    <name evidence="1" type="ORF">GCM10011495_26210</name>
</gene>